<protein>
    <submittedName>
        <fullName evidence="1">Uncharacterized protein</fullName>
    </submittedName>
</protein>
<dbReference type="Proteomes" id="UP000583127">
    <property type="component" value="Unassembled WGS sequence"/>
</dbReference>
<comment type="caution">
    <text evidence="1">The sequence shown here is derived from an EMBL/GenBank/DDBJ whole genome shotgun (WGS) entry which is preliminary data.</text>
</comment>
<reference evidence="1 2" key="1">
    <citation type="submission" date="2020-04" db="EMBL/GenBank/DDBJ databases">
        <title>Paraburkholderia sp. G-4-1-8 isolated from soil.</title>
        <authorList>
            <person name="Dahal R.H."/>
        </authorList>
    </citation>
    <scope>NUCLEOTIDE SEQUENCE [LARGE SCALE GENOMIC DNA]</scope>
    <source>
        <strain evidence="1 2">G-4-1-8</strain>
    </source>
</reference>
<dbReference type="AlphaFoldDB" id="A0A7Y0A1P9"/>
<dbReference type="EMBL" id="JABBFZ010000027">
    <property type="protein sequence ID" value="NML34883.1"/>
    <property type="molecule type" value="Genomic_DNA"/>
</dbReference>
<proteinExistence type="predicted"/>
<evidence type="ECO:0000313" key="1">
    <source>
        <dbReference type="EMBL" id="NML34883.1"/>
    </source>
</evidence>
<accession>A0A7Y0A1P9</accession>
<sequence>MTTTTTNTDGASGGLSLKAVNDRAKSFAKEHLIECAAELLEWSRTALLRDGRVRELAVMLEPLDMHNPLALAEAIVKHAALERVAAASAQATTTTIADAQSEYLDPTDIQGWSVTVNVNARDILTIGHNSLSGIARIEDFAPVVRNCAEHLLSFIGTPEDVQSGERADCVHVYDPKGCYRVRCQLGNKCVDDDMSPRAAHAVSTAASTPTLTDEVLMRAIADTAGRGHTWASRALSEYRARMREVESGQ</sequence>
<name>A0A7Y0A1P9_9BURK</name>
<evidence type="ECO:0000313" key="2">
    <source>
        <dbReference type="Proteomes" id="UP000583127"/>
    </source>
</evidence>
<gene>
    <name evidence="1" type="ORF">HHL14_29170</name>
</gene>
<keyword evidence="2" id="KW-1185">Reference proteome</keyword>
<dbReference type="RefSeq" id="WP_169501072.1">
    <property type="nucleotide sequence ID" value="NZ_JABBFZ010000027.1"/>
</dbReference>
<organism evidence="1 2">
    <name type="scientific">Paraburkholderia antibiotica</name>
    <dbReference type="NCBI Taxonomy" id="2728839"/>
    <lineage>
        <taxon>Bacteria</taxon>
        <taxon>Pseudomonadati</taxon>
        <taxon>Pseudomonadota</taxon>
        <taxon>Betaproteobacteria</taxon>
        <taxon>Burkholderiales</taxon>
        <taxon>Burkholderiaceae</taxon>
        <taxon>Paraburkholderia</taxon>
    </lineage>
</organism>